<proteinExistence type="predicted"/>
<dbReference type="Proteomes" id="UP001153678">
    <property type="component" value="Unassembled WGS sequence"/>
</dbReference>
<evidence type="ECO:0000313" key="2">
    <source>
        <dbReference type="EMBL" id="CAI2183872.1"/>
    </source>
</evidence>
<dbReference type="EMBL" id="CAMKVN010003151">
    <property type="protein sequence ID" value="CAI2183872.1"/>
    <property type="molecule type" value="Genomic_DNA"/>
</dbReference>
<dbReference type="AlphaFoldDB" id="A0A9W4SWF0"/>
<accession>A0A9W4SWF0</accession>
<organism evidence="2 3">
    <name type="scientific">Funneliformis geosporum</name>
    <dbReference type="NCBI Taxonomy" id="1117311"/>
    <lineage>
        <taxon>Eukaryota</taxon>
        <taxon>Fungi</taxon>
        <taxon>Fungi incertae sedis</taxon>
        <taxon>Mucoromycota</taxon>
        <taxon>Glomeromycotina</taxon>
        <taxon>Glomeromycetes</taxon>
        <taxon>Glomerales</taxon>
        <taxon>Glomeraceae</taxon>
        <taxon>Funneliformis</taxon>
    </lineage>
</organism>
<keyword evidence="3" id="KW-1185">Reference proteome</keyword>
<comment type="caution">
    <text evidence="2">The sequence shown here is derived from an EMBL/GenBank/DDBJ whole genome shotgun (WGS) entry which is preliminary data.</text>
</comment>
<protein>
    <submittedName>
        <fullName evidence="2">16868_t:CDS:1</fullName>
    </submittedName>
</protein>
<sequence length="84" mass="9143">MPNFLPNNQDSIAYKELEDALLRQKNGIYLGDGSMDVSNGANLPDISHGVSYGIVWSKLQQTNDDTPPGVAESQVHKPWSGFAP</sequence>
<name>A0A9W4SWF0_9GLOM</name>
<evidence type="ECO:0000313" key="3">
    <source>
        <dbReference type="Proteomes" id="UP001153678"/>
    </source>
</evidence>
<feature type="region of interest" description="Disordered" evidence="1">
    <location>
        <begin position="63"/>
        <end position="84"/>
    </location>
</feature>
<reference evidence="2" key="1">
    <citation type="submission" date="2022-08" db="EMBL/GenBank/DDBJ databases">
        <authorList>
            <person name="Kallberg Y."/>
            <person name="Tangrot J."/>
            <person name="Rosling A."/>
        </authorList>
    </citation>
    <scope>NUCLEOTIDE SEQUENCE</scope>
    <source>
        <strain evidence="2">Wild A</strain>
    </source>
</reference>
<evidence type="ECO:0000256" key="1">
    <source>
        <dbReference type="SAM" id="MobiDB-lite"/>
    </source>
</evidence>
<gene>
    <name evidence="2" type="ORF">FWILDA_LOCUS11296</name>
</gene>
<feature type="non-terminal residue" evidence="2">
    <location>
        <position position="84"/>
    </location>
</feature>